<evidence type="ECO:0000256" key="1">
    <source>
        <dbReference type="SAM" id="MobiDB-lite"/>
    </source>
</evidence>
<dbReference type="InParanoid" id="A0A1V9X5S0"/>
<accession>A0A1V9X5S0</accession>
<reference evidence="3 4" key="1">
    <citation type="journal article" date="2017" name="Gigascience">
        <title>Draft genome of the honey bee ectoparasitic mite, Tropilaelaps mercedesae, is shaped by the parasitic life history.</title>
        <authorList>
            <person name="Dong X."/>
            <person name="Armstrong S.D."/>
            <person name="Xia D."/>
            <person name="Makepeace B.L."/>
            <person name="Darby A.C."/>
            <person name="Kadowaki T."/>
        </authorList>
    </citation>
    <scope>NUCLEOTIDE SEQUENCE [LARGE SCALE GENOMIC DNA]</scope>
    <source>
        <strain evidence="3">Wuxi-XJTLU</strain>
    </source>
</reference>
<dbReference type="EMBL" id="MNPL01023245">
    <property type="protein sequence ID" value="OQR68837.1"/>
    <property type="molecule type" value="Genomic_DNA"/>
</dbReference>
<dbReference type="PROSITE" id="PS50802">
    <property type="entry name" value="OTU"/>
    <property type="match status" value="1"/>
</dbReference>
<evidence type="ECO:0000313" key="3">
    <source>
        <dbReference type="EMBL" id="OQR68837.1"/>
    </source>
</evidence>
<evidence type="ECO:0000259" key="2">
    <source>
        <dbReference type="PROSITE" id="PS50802"/>
    </source>
</evidence>
<feature type="domain" description="OTU" evidence="2">
    <location>
        <begin position="147"/>
        <end position="290"/>
    </location>
</feature>
<dbReference type="PANTHER" id="PTHR12419">
    <property type="entry name" value="OTU DOMAIN CONTAINING PROTEIN"/>
    <property type="match status" value="1"/>
</dbReference>
<dbReference type="GO" id="GO:0004843">
    <property type="term" value="F:cysteine-type deubiquitinase activity"/>
    <property type="evidence" value="ECO:0007669"/>
    <property type="project" value="TreeGrafter"/>
</dbReference>
<dbReference type="Proteomes" id="UP000192247">
    <property type="component" value="Unassembled WGS sequence"/>
</dbReference>
<organism evidence="3 4">
    <name type="scientific">Tropilaelaps mercedesae</name>
    <dbReference type="NCBI Taxonomy" id="418985"/>
    <lineage>
        <taxon>Eukaryota</taxon>
        <taxon>Metazoa</taxon>
        <taxon>Ecdysozoa</taxon>
        <taxon>Arthropoda</taxon>
        <taxon>Chelicerata</taxon>
        <taxon>Arachnida</taxon>
        <taxon>Acari</taxon>
        <taxon>Parasitiformes</taxon>
        <taxon>Mesostigmata</taxon>
        <taxon>Gamasina</taxon>
        <taxon>Dermanyssoidea</taxon>
        <taxon>Laelapidae</taxon>
        <taxon>Tropilaelaps</taxon>
    </lineage>
</organism>
<dbReference type="GO" id="GO:0016579">
    <property type="term" value="P:protein deubiquitination"/>
    <property type="evidence" value="ECO:0007669"/>
    <property type="project" value="TreeGrafter"/>
</dbReference>
<dbReference type="InterPro" id="IPR049769">
    <property type="entry name" value="OTU_OTU"/>
</dbReference>
<dbReference type="Pfam" id="PF02338">
    <property type="entry name" value="OTU"/>
    <property type="match status" value="1"/>
</dbReference>
<sequence length="947" mass="103132">MMSICVRQRIGECIPSSDTRDSVDICIGKSGSLCGAATVCSVGFKGATRQALTNASGGDSAEKDRSVRAEPQEALSGMRHSDAERGNSGWRDRRGEAVAIGEKATVCPRWPAVGRTMNATQRNQTRGIGSRNGSWEQLDDYLAQQGLHHYHIPADGNSLFRAVAEQLFDCQARHVHLRRRCVAELRCRPHLLRRVLAPGAVDVTDPDKNPTKDFLAMVDRYCERMSADGEPGGEAEMCAMSLVFGVDFVVFAEPHQEPRNVTGNGFSEKVVLCVGAPHARPGHFDLVYSNSRLEALAETQSLVYDLLYKGVFDLGDKEVDFAVHEMVFNKDRFHNQGTSRATFEQWCEAVLEGEVPDVKDLPPDENSRMVLAINNGVPPFPFKVAKCLETSVYRNVEYLTWCAEQREIRRQGSLWTPPLAAGVECLVCQEDSLRSRPAIVEDLDEKAGFAKVYVYSLRALITVPLERVKVVPIKTAHITEQQTPYGFQMRRLRKFRLNKKYSARLSETSFRFNCIREGVAITSSGGPKGLPSPAGAHFWSSASKNSKSIKIARSQGVDAGNSWAQLQRSHQPLLNASSVKPPAWNDSALASVADLCANPITTTASLAHVGQNSGALVHGLDNVTNNFQEGSTLPCAGNPAPMHSPLYLMHPYSTAIAIPSAQEGNGHIPDPSLTRSGPFNGVSVPSFYEAPNANSTPVRVLQEWPAIAGPGTNSTDSYERNMTSTIGPVPFLSGNIYQQSVTSGPISYGLAHRQKIPASPSVTALSLLPLTSTDAYPLITPVTPLPLTTDAATETVALELACGLRFAGPPPQVDTQLAYRCERNGILPTEHPETLNYFFSLGMKVYKHTMPSPTMLSQPCAVNNHQTSLESTLQGNSFVTGTPLHPNSYVQLFSGDLSLLSSPLICSESHPIVNVVTAEQTAPGLDFDAQSPQTHPKHLIQRKIRCL</sequence>
<dbReference type="InterPro" id="IPR050704">
    <property type="entry name" value="Peptidase_C85-like"/>
</dbReference>
<name>A0A1V9X5S0_9ACAR</name>
<feature type="compositionally biased region" description="Basic and acidic residues" evidence="1">
    <location>
        <begin position="79"/>
        <end position="92"/>
    </location>
</feature>
<evidence type="ECO:0000313" key="4">
    <source>
        <dbReference type="Proteomes" id="UP000192247"/>
    </source>
</evidence>
<gene>
    <name evidence="3" type="ORF">BIW11_12647</name>
</gene>
<dbReference type="InterPro" id="IPR038765">
    <property type="entry name" value="Papain-like_cys_pep_sf"/>
</dbReference>
<feature type="region of interest" description="Disordered" evidence="1">
    <location>
        <begin position="52"/>
        <end position="92"/>
    </location>
</feature>
<dbReference type="SUPFAM" id="SSF54001">
    <property type="entry name" value="Cysteine proteinases"/>
    <property type="match status" value="1"/>
</dbReference>
<dbReference type="STRING" id="418985.A0A1V9X5S0"/>
<protein>
    <recommendedName>
        <fullName evidence="2">OTU domain-containing protein</fullName>
    </recommendedName>
</protein>
<dbReference type="InterPro" id="IPR003323">
    <property type="entry name" value="OTU_dom"/>
</dbReference>
<proteinExistence type="predicted"/>
<dbReference type="CDD" id="cd22753">
    <property type="entry name" value="OTU_ALG13-like"/>
    <property type="match status" value="1"/>
</dbReference>
<dbReference type="Gene3D" id="3.90.70.80">
    <property type="match status" value="1"/>
</dbReference>
<comment type="caution">
    <text evidence="3">The sequence shown here is derived from an EMBL/GenBank/DDBJ whole genome shotgun (WGS) entry which is preliminary data.</text>
</comment>
<keyword evidence="4" id="KW-1185">Reference proteome</keyword>
<dbReference type="OrthoDB" id="10017659at2759"/>
<feature type="compositionally biased region" description="Basic and acidic residues" evidence="1">
    <location>
        <begin position="60"/>
        <end position="71"/>
    </location>
</feature>
<dbReference type="AlphaFoldDB" id="A0A1V9X5S0"/>